<dbReference type="Gene3D" id="3.40.50.300">
    <property type="entry name" value="P-loop containing nucleotide triphosphate hydrolases"/>
    <property type="match status" value="2"/>
</dbReference>
<reference evidence="5" key="1">
    <citation type="submission" date="2021-02" db="EMBL/GenBank/DDBJ databases">
        <title>Natronoglycomyces albus gen. nov., sp. nov, a haloalkaliphilic actinobacterium from a soda solonchak soil.</title>
        <authorList>
            <person name="Sorokin D.Y."/>
            <person name="Khijniak T.V."/>
            <person name="Zakharycheva A.P."/>
            <person name="Boueva O.V."/>
            <person name="Ariskina E.V."/>
            <person name="Hahnke R.L."/>
            <person name="Bunk B."/>
            <person name="Sproer C."/>
            <person name="Schumann P."/>
            <person name="Evtushenko L.I."/>
            <person name="Kublanov I.V."/>
        </authorList>
    </citation>
    <scope>NUCLEOTIDE SEQUENCE</scope>
    <source>
        <strain evidence="5">DSM 106290</strain>
    </source>
</reference>
<feature type="binding site" evidence="3">
    <location>
        <begin position="351"/>
        <end position="358"/>
    </location>
    <ligand>
        <name>ATP</name>
        <dbReference type="ChEBI" id="CHEBI:30616"/>
    </ligand>
</feature>
<dbReference type="EMBL" id="CP070496">
    <property type="protein sequence ID" value="QSB04595.1"/>
    <property type="molecule type" value="Genomic_DNA"/>
</dbReference>
<evidence type="ECO:0000313" key="5">
    <source>
        <dbReference type="EMBL" id="QSB04595.1"/>
    </source>
</evidence>
<proteinExistence type="predicted"/>
<dbReference type="AlphaFoldDB" id="A0A895XNG7"/>
<dbReference type="KEGG" id="nav:JQS30_12545"/>
<evidence type="ECO:0000256" key="3">
    <source>
        <dbReference type="PROSITE-ProRule" id="PRU00289"/>
    </source>
</evidence>
<evidence type="ECO:0000259" key="4">
    <source>
        <dbReference type="PROSITE" id="PS50901"/>
    </source>
</evidence>
<dbReference type="GO" id="GO:0003677">
    <property type="term" value="F:DNA binding"/>
    <property type="evidence" value="ECO:0007669"/>
    <property type="project" value="InterPro"/>
</dbReference>
<dbReference type="PROSITE" id="PS50901">
    <property type="entry name" value="FTSK"/>
    <property type="match status" value="1"/>
</dbReference>
<feature type="domain" description="FtsK" evidence="4">
    <location>
        <begin position="333"/>
        <end position="537"/>
    </location>
</feature>
<evidence type="ECO:0000256" key="1">
    <source>
        <dbReference type="ARBA" id="ARBA00022741"/>
    </source>
</evidence>
<dbReference type="InterPro" id="IPR027417">
    <property type="entry name" value="P-loop_NTPase"/>
</dbReference>
<evidence type="ECO:0000256" key="2">
    <source>
        <dbReference type="ARBA" id="ARBA00022840"/>
    </source>
</evidence>
<name>A0A895XNG7_9ACTN</name>
<keyword evidence="6" id="KW-1185">Reference proteome</keyword>
<keyword evidence="1 3" id="KW-0547">Nucleotide-binding</keyword>
<dbReference type="Pfam" id="PF01580">
    <property type="entry name" value="FtsK_SpoIIIE"/>
    <property type="match status" value="1"/>
</dbReference>
<dbReference type="PANTHER" id="PTHR22683">
    <property type="entry name" value="SPORULATION PROTEIN RELATED"/>
    <property type="match status" value="1"/>
</dbReference>
<dbReference type="InterPro" id="IPR050206">
    <property type="entry name" value="FtsK/SpoIIIE/SftA"/>
</dbReference>
<dbReference type="GO" id="GO:0005524">
    <property type="term" value="F:ATP binding"/>
    <property type="evidence" value="ECO:0007669"/>
    <property type="project" value="UniProtKB-UniRule"/>
</dbReference>
<dbReference type="CDD" id="cd01127">
    <property type="entry name" value="TrwB_TraG_TraD_VirD4"/>
    <property type="match status" value="1"/>
</dbReference>
<dbReference type="PANTHER" id="PTHR22683:SF41">
    <property type="entry name" value="DNA TRANSLOCASE FTSK"/>
    <property type="match status" value="1"/>
</dbReference>
<sequence>MGWRAKLEHTAAAIRAATWLADEAGRRLEDKVAHSSMASTMAKQREIVTLLHESAIAATPGWLGLDISSVSEDEPLAADPPGSSAIRLGRVELDERHSFPALVRLVGSGHLVVDGDAADARVSSLLQTLMVRLVAAYPKIEFSLVDGVTLGQVFAPCAPLVDAGIAEPVATDHLSLGKVLTEAEKRIQEVRDAAARSESIADQPYHVIVVAGLPPQIGKTLRERIAAIAHAGPRAHTHVILCGWRSALRHEPPPAIEGGTYLSIGDDVTLSDVPLPVELDEAPSPGLMRSVFGGRARQTQRAATLGVEDLIPEHFWAESSAAALTTVIGRDARGDVPVSFDDATPHWLIGGRTGAGKTVFLLDVLYSLSARYGPDELALYLLDFKEGVSFSEFTPSMGDESWIPQVKAVGVESDREYGVAVLEALRRELSRRASIMKRAGATRLAKLRQLMPDEHLPRIVAVIDEFHVLFNGNDRLARTAVAHLEELARKGRSYGVHLVLASQTISGIEALYAKKDSIFGQFPLRVALPGASHLLDERNESAEGLTVGQAVINTAGGAPGWDRTCQFPDASASEDALAQLRHKLWSARDVNAARPVVFQGFDEQHLVADPTYRTLSAQGLPRALIGRAVDVDVSTVSYTFDASPGRHLAVLGTSTVGVDVVSAAALSVSRQHEPGSVNFVLAPLVAAADEACAELESAFQDAGHSFTKITAAELRDSVMSLNNNPTPTYLVLFGADAAATTVAPKLLHLMQHGPSGGVHVLGWWRGARRFATDMGGPSGREACAGIVALNVSAQELGNVLGDPTCDWTARTNRALFIDRHANTTTLTVPFVKPGRLEEDVSL</sequence>
<protein>
    <submittedName>
        <fullName evidence="5">TraM recognition domain-containing protein</fullName>
    </submittedName>
</protein>
<dbReference type="SUPFAM" id="SSF52540">
    <property type="entry name" value="P-loop containing nucleoside triphosphate hydrolases"/>
    <property type="match status" value="1"/>
</dbReference>
<dbReference type="RefSeq" id="WP_213170593.1">
    <property type="nucleotide sequence ID" value="NZ_CP070496.1"/>
</dbReference>
<accession>A0A895XNG7</accession>
<organism evidence="5 6">
    <name type="scientific">Natronoglycomyces albus</name>
    <dbReference type="NCBI Taxonomy" id="2811108"/>
    <lineage>
        <taxon>Bacteria</taxon>
        <taxon>Bacillati</taxon>
        <taxon>Actinomycetota</taxon>
        <taxon>Actinomycetes</taxon>
        <taxon>Glycomycetales</taxon>
        <taxon>Glycomycetaceae</taxon>
        <taxon>Natronoglycomyces</taxon>
    </lineage>
</organism>
<gene>
    <name evidence="5" type="ORF">JQS30_12545</name>
</gene>
<keyword evidence="2 3" id="KW-0067">ATP-binding</keyword>
<evidence type="ECO:0000313" key="6">
    <source>
        <dbReference type="Proteomes" id="UP000662939"/>
    </source>
</evidence>
<dbReference type="Proteomes" id="UP000662939">
    <property type="component" value="Chromosome"/>
</dbReference>
<dbReference type="InterPro" id="IPR002543">
    <property type="entry name" value="FtsK_dom"/>
</dbReference>